<feature type="transmembrane region" description="Helical" evidence="1">
    <location>
        <begin position="20"/>
        <end position="43"/>
    </location>
</feature>
<dbReference type="AlphaFoldDB" id="A0A4Y2CY81"/>
<name>A0A4Y2CY81_ARAVE</name>
<accession>A0A4Y2CY81</accession>
<gene>
    <name evidence="2" type="ORF">AVEN_141365_1</name>
</gene>
<keyword evidence="1" id="KW-1133">Transmembrane helix</keyword>
<reference evidence="2 3" key="1">
    <citation type="journal article" date="2019" name="Sci. Rep.">
        <title>Orb-weaving spider Araneus ventricosus genome elucidates the spidroin gene catalogue.</title>
        <authorList>
            <person name="Kono N."/>
            <person name="Nakamura H."/>
            <person name="Ohtoshi R."/>
            <person name="Moran D.A.P."/>
            <person name="Shinohara A."/>
            <person name="Yoshida Y."/>
            <person name="Fujiwara M."/>
            <person name="Mori M."/>
            <person name="Tomita M."/>
            <person name="Arakawa K."/>
        </authorList>
    </citation>
    <scope>NUCLEOTIDE SEQUENCE [LARGE SCALE GENOMIC DNA]</scope>
</reference>
<proteinExistence type="predicted"/>
<evidence type="ECO:0000313" key="2">
    <source>
        <dbReference type="EMBL" id="GBM09432.1"/>
    </source>
</evidence>
<protein>
    <submittedName>
        <fullName evidence="2">Uncharacterized protein</fullName>
    </submittedName>
</protein>
<keyword evidence="1" id="KW-0472">Membrane</keyword>
<evidence type="ECO:0000313" key="3">
    <source>
        <dbReference type="Proteomes" id="UP000499080"/>
    </source>
</evidence>
<keyword evidence="1" id="KW-0812">Transmembrane</keyword>
<sequence length="145" mass="15467">MSTQPVRLPYVASVRCSMGAALSMIHIPLTGLVAVMASGYGAWDGFPMSISNRLGCHEWPSDGEHGGALSHVTQPSWCCMHQGMGACGTASVHILSTPRFLCQWHQATGHGAWRLPVPCPLNRFGLVMASRLGAWGGGLHLSHVH</sequence>
<organism evidence="2 3">
    <name type="scientific">Araneus ventricosus</name>
    <name type="common">Orbweaver spider</name>
    <name type="synonym">Epeira ventricosa</name>
    <dbReference type="NCBI Taxonomy" id="182803"/>
    <lineage>
        <taxon>Eukaryota</taxon>
        <taxon>Metazoa</taxon>
        <taxon>Ecdysozoa</taxon>
        <taxon>Arthropoda</taxon>
        <taxon>Chelicerata</taxon>
        <taxon>Arachnida</taxon>
        <taxon>Araneae</taxon>
        <taxon>Araneomorphae</taxon>
        <taxon>Entelegynae</taxon>
        <taxon>Araneoidea</taxon>
        <taxon>Araneidae</taxon>
        <taxon>Araneus</taxon>
    </lineage>
</organism>
<comment type="caution">
    <text evidence="2">The sequence shown here is derived from an EMBL/GenBank/DDBJ whole genome shotgun (WGS) entry which is preliminary data.</text>
</comment>
<dbReference type="Proteomes" id="UP000499080">
    <property type="component" value="Unassembled WGS sequence"/>
</dbReference>
<evidence type="ECO:0000256" key="1">
    <source>
        <dbReference type="SAM" id="Phobius"/>
    </source>
</evidence>
<dbReference type="EMBL" id="BGPR01000270">
    <property type="protein sequence ID" value="GBM09432.1"/>
    <property type="molecule type" value="Genomic_DNA"/>
</dbReference>
<keyword evidence="3" id="KW-1185">Reference proteome</keyword>